<feature type="short sequence motif" description="'HIGH' region" evidence="8">
    <location>
        <begin position="8"/>
        <end position="18"/>
    </location>
</feature>
<proteinExistence type="inferred from homology"/>
<evidence type="ECO:0000256" key="3">
    <source>
        <dbReference type="ARBA" id="ARBA00022598"/>
    </source>
</evidence>
<dbReference type="Proteomes" id="UP000317894">
    <property type="component" value="Unassembled WGS sequence"/>
</dbReference>
<dbReference type="Pfam" id="PF19269">
    <property type="entry name" value="Anticodon_2"/>
    <property type="match status" value="1"/>
</dbReference>
<dbReference type="PROSITE" id="PS00178">
    <property type="entry name" value="AA_TRNA_LIGASE_I"/>
    <property type="match status" value="1"/>
</dbReference>
<keyword evidence="12" id="KW-1185">Reference proteome</keyword>
<feature type="domain" description="Glutamyl/glutaminyl-tRNA synthetase class Ib catalytic" evidence="9">
    <location>
        <begin position="3"/>
        <end position="272"/>
    </location>
</feature>
<evidence type="ECO:0000313" key="12">
    <source>
        <dbReference type="Proteomes" id="UP000317894"/>
    </source>
</evidence>
<comment type="similarity">
    <text evidence="1 8">Belongs to the class-I aminoacyl-tRNA synthetase family. Glutamate--tRNA ligase type 1 subfamily.</text>
</comment>
<dbReference type="HAMAP" id="MF_00022">
    <property type="entry name" value="Glu_tRNA_synth_type1"/>
    <property type="match status" value="1"/>
</dbReference>
<dbReference type="PANTHER" id="PTHR43311">
    <property type="entry name" value="GLUTAMATE--TRNA LIGASE"/>
    <property type="match status" value="1"/>
</dbReference>
<dbReference type="AlphaFoldDB" id="A0A552U842"/>
<dbReference type="RefSeq" id="WP_144237589.1">
    <property type="nucleotide sequence ID" value="NZ_VJWA01000002.1"/>
</dbReference>
<protein>
    <recommendedName>
        <fullName evidence="8">Glutamate--tRNA ligase</fullName>
        <ecNumber evidence="8">6.1.1.17</ecNumber>
    </recommendedName>
    <alternativeName>
        <fullName evidence="8">Glutamyl-tRNA synthetase</fullName>
        <shortName evidence="8">GluRS</shortName>
    </alternativeName>
</protein>
<reference evidence="11 12" key="1">
    <citation type="submission" date="2019-07" db="EMBL/GenBank/DDBJ databases">
        <title>Novel species isolated from glacier.</title>
        <authorList>
            <person name="Liu Q."/>
            <person name="Xin Y.-H."/>
        </authorList>
    </citation>
    <scope>NUCLEOTIDE SEQUENCE [LARGE SCALE GENOMIC DNA]</scope>
    <source>
        <strain evidence="11 12">LB1R16</strain>
    </source>
</reference>
<comment type="function">
    <text evidence="8">Catalyzes the attachment of glutamate to tRNA(Glu) in a two-step reaction: glutamate is first activated by ATP to form Glu-AMP and then transferred to the acceptor end of tRNA(Glu).</text>
</comment>
<dbReference type="InterPro" id="IPR004527">
    <property type="entry name" value="Glu-tRNA-ligase_bac/mito"/>
</dbReference>
<comment type="catalytic activity">
    <reaction evidence="8">
        <text>tRNA(Glu) + L-glutamate + ATP = L-glutamyl-tRNA(Glu) + AMP + diphosphate</text>
        <dbReference type="Rhea" id="RHEA:23540"/>
        <dbReference type="Rhea" id="RHEA-COMP:9663"/>
        <dbReference type="Rhea" id="RHEA-COMP:9680"/>
        <dbReference type="ChEBI" id="CHEBI:29985"/>
        <dbReference type="ChEBI" id="CHEBI:30616"/>
        <dbReference type="ChEBI" id="CHEBI:33019"/>
        <dbReference type="ChEBI" id="CHEBI:78442"/>
        <dbReference type="ChEBI" id="CHEBI:78520"/>
        <dbReference type="ChEBI" id="CHEBI:456215"/>
        <dbReference type="EC" id="6.1.1.17"/>
    </reaction>
</comment>
<dbReference type="Pfam" id="PF00749">
    <property type="entry name" value="tRNA-synt_1c"/>
    <property type="match status" value="1"/>
</dbReference>
<comment type="caution">
    <text evidence="8">Lacks conserved residue(s) required for the propagation of feature annotation.</text>
</comment>
<evidence type="ECO:0000256" key="6">
    <source>
        <dbReference type="ARBA" id="ARBA00022917"/>
    </source>
</evidence>
<dbReference type="GO" id="GO:0004818">
    <property type="term" value="F:glutamate-tRNA ligase activity"/>
    <property type="evidence" value="ECO:0007669"/>
    <property type="project" value="UniProtKB-UniRule"/>
</dbReference>
<dbReference type="InterPro" id="IPR000924">
    <property type="entry name" value="Glu/Gln-tRNA-synth"/>
</dbReference>
<accession>A0A552U842</accession>
<evidence type="ECO:0000259" key="9">
    <source>
        <dbReference type="Pfam" id="PF00749"/>
    </source>
</evidence>
<dbReference type="PRINTS" id="PR00987">
    <property type="entry name" value="TRNASYNTHGLU"/>
</dbReference>
<dbReference type="InterPro" id="IPR049940">
    <property type="entry name" value="GluQ/Sye"/>
</dbReference>
<dbReference type="GO" id="GO:0005524">
    <property type="term" value="F:ATP binding"/>
    <property type="evidence" value="ECO:0007669"/>
    <property type="project" value="UniProtKB-UniRule"/>
</dbReference>
<comment type="subcellular location">
    <subcellularLocation>
        <location evidence="8">Cytoplasm</location>
    </subcellularLocation>
</comment>
<evidence type="ECO:0000313" key="11">
    <source>
        <dbReference type="EMBL" id="TRW14384.1"/>
    </source>
</evidence>
<dbReference type="OrthoDB" id="9807503at2"/>
<feature type="short sequence motif" description="'KMSKS' region" evidence="8">
    <location>
        <begin position="238"/>
        <end position="242"/>
    </location>
</feature>
<evidence type="ECO:0000256" key="2">
    <source>
        <dbReference type="ARBA" id="ARBA00022490"/>
    </source>
</evidence>
<dbReference type="Gene3D" id="3.40.50.620">
    <property type="entry name" value="HUPs"/>
    <property type="match status" value="1"/>
</dbReference>
<dbReference type="InterPro" id="IPR020751">
    <property type="entry name" value="aa-tRNA-synth_I_codon-bd_sub2"/>
</dbReference>
<dbReference type="GO" id="GO:0005737">
    <property type="term" value="C:cytoplasm"/>
    <property type="evidence" value="ECO:0007669"/>
    <property type="project" value="UniProtKB-SubCell"/>
</dbReference>
<name>A0A552U842_9SPHN</name>
<keyword evidence="6 8" id="KW-0648">Protein biosynthesis</keyword>
<feature type="binding site" evidence="8">
    <location>
        <position position="241"/>
    </location>
    <ligand>
        <name>ATP</name>
        <dbReference type="ChEBI" id="CHEBI:30616"/>
    </ligand>
</feature>
<dbReference type="InterPro" id="IPR045462">
    <property type="entry name" value="aa-tRNA-synth_I_cd-bd"/>
</dbReference>
<evidence type="ECO:0000256" key="7">
    <source>
        <dbReference type="ARBA" id="ARBA00023146"/>
    </source>
</evidence>
<dbReference type="EC" id="6.1.1.17" evidence="8"/>
<dbReference type="InterPro" id="IPR014729">
    <property type="entry name" value="Rossmann-like_a/b/a_fold"/>
</dbReference>
<feature type="domain" description="Aminoacyl-tRNA synthetase class I anticodon-binding" evidence="10">
    <location>
        <begin position="363"/>
        <end position="439"/>
    </location>
</feature>
<dbReference type="SUPFAM" id="SSF48163">
    <property type="entry name" value="An anticodon-binding domain of class I aminoacyl-tRNA synthetases"/>
    <property type="match status" value="1"/>
</dbReference>
<dbReference type="SUPFAM" id="SSF52374">
    <property type="entry name" value="Nucleotidylyl transferase"/>
    <property type="match status" value="1"/>
</dbReference>
<evidence type="ECO:0000256" key="1">
    <source>
        <dbReference type="ARBA" id="ARBA00007894"/>
    </source>
</evidence>
<evidence type="ECO:0000256" key="4">
    <source>
        <dbReference type="ARBA" id="ARBA00022741"/>
    </source>
</evidence>
<evidence type="ECO:0000259" key="10">
    <source>
        <dbReference type="Pfam" id="PF19269"/>
    </source>
</evidence>
<dbReference type="InterPro" id="IPR008925">
    <property type="entry name" value="aa_tRNA-synth_I_cd-bd_sf"/>
</dbReference>
<gene>
    <name evidence="8" type="primary">gltX</name>
    <name evidence="11" type="ORF">FMM06_11775</name>
</gene>
<keyword evidence="2 8" id="KW-0963">Cytoplasm</keyword>
<evidence type="ECO:0000256" key="8">
    <source>
        <dbReference type="HAMAP-Rule" id="MF_00022"/>
    </source>
</evidence>
<dbReference type="Gene3D" id="1.10.10.350">
    <property type="match status" value="1"/>
</dbReference>
<keyword evidence="4 8" id="KW-0547">Nucleotide-binding</keyword>
<organism evidence="11 12">
    <name type="scientific">Glacieibacterium frigidum</name>
    <dbReference type="NCBI Taxonomy" id="2593303"/>
    <lineage>
        <taxon>Bacteria</taxon>
        <taxon>Pseudomonadati</taxon>
        <taxon>Pseudomonadota</taxon>
        <taxon>Alphaproteobacteria</taxon>
        <taxon>Sphingomonadales</taxon>
        <taxon>Sphingosinicellaceae</taxon>
        <taxon>Glacieibacterium</taxon>
    </lineage>
</organism>
<dbReference type="EMBL" id="VJWA01000002">
    <property type="protein sequence ID" value="TRW14384.1"/>
    <property type="molecule type" value="Genomic_DNA"/>
</dbReference>
<dbReference type="PANTHER" id="PTHR43311:SF2">
    <property type="entry name" value="GLUTAMATE--TRNA LIGASE, MITOCHONDRIAL-RELATED"/>
    <property type="match status" value="1"/>
</dbReference>
<dbReference type="GO" id="GO:0000049">
    <property type="term" value="F:tRNA binding"/>
    <property type="evidence" value="ECO:0007669"/>
    <property type="project" value="InterPro"/>
</dbReference>
<dbReference type="InterPro" id="IPR001412">
    <property type="entry name" value="aa-tRNA-synth_I_CS"/>
</dbReference>
<comment type="subunit">
    <text evidence="8">Monomer.</text>
</comment>
<keyword evidence="5 8" id="KW-0067">ATP-binding</keyword>
<keyword evidence="7 8" id="KW-0030">Aminoacyl-tRNA synthetase</keyword>
<dbReference type="GO" id="GO:0006424">
    <property type="term" value="P:glutamyl-tRNA aminoacylation"/>
    <property type="evidence" value="ECO:0007669"/>
    <property type="project" value="UniProtKB-UniRule"/>
</dbReference>
<dbReference type="InterPro" id="IPR020058">
    <property type="entry name" value="Glu/Gln-tRNA-synth_Ib_cat-dom"/>
</dbReference>
<comment type="caution">
    <text evidence="11">The sequence shown here is derived from an EMBL/GenBank/DDBJ whole genome shotgun (WGS) entry which is preliminary data.</text>
</comment>
<sequence>MTVTRFAPSPTGRIHAGNVRTALVNWLAARAAGGRFVLRIDDTDVARSEERYVAAIHDDLDWLGLTPDVTVRQSERFALYDAALERLAAQGRAYRAYETAHELDMKRKVQASQGKPPVYDRAALALTDADHARFAAKGVAPHWRFRLDDGPIVWDDAVRGGCRVDPASLSDPVVRRADGTWLYMLPSVVDDIDLGVTLIARGEDHVTNSGVQLQMFAALGAEPPRLAHLALLTGADAALSKRLGSEGVDQWRDQGVEPQAILALLARLGTSEPVVPVADVRDLVAGFDLKHFGRATARFDPHELALLNGRTLHLLPFETLAHRLPPAMGAAAWDAVRGNLGSVAEAADWWAVIAGPVVPEAASEDADYLAQARAALAALPWEGDVWHAWTGALKSTAGRKGRALFAPLRRALTGRDHGPEMAALLPLIGRDAALDRLEAGEVRARDLSSSLTPTE</sequence>
<evidence type="ECO:0000256" key="5">
    <source>
        <dbReference type="ARBA" id="ARBA00022840"/>
    </source>
</evidence>
<keyword evidence="3 8" id="KW-0436">Ligase</keyword>